<dbReference type="InterPro" id="IPR019808">
    <property type="entry name" value="Histidine_triad_CS"/>
</dbReference>
<name>A0A1M6I560_9BACT</name>
<dbReference type="Pfam" id="PF11969">
    <property type="entry name" value="DcpS_C"/>
    <property type="match status" value="1"/>
</dbReference>
<dbReference type="PROSITE" id="PS51084">
    <property type="entry name" value="HIT_2"/>
    <property type="match status" value="1"/>
</dbReference>
<gene>
    <name evidence="5" type="ORF">SAMN02745216_01357</name>
</gene>
<feature type="domain" description="HIT" evidence="4">
    <location>
        <begin position="6"/>
        <end position="110"/>
    </location>
</feature>
<evidence type="ECO:0000259" key="4">
    <source>
        <dbReference type="PROSITE" id="PS51084"/>
    </source>
</evidence>
<feature type="short sequence motif" description="Histidine triad motif" evidence="2 3">
    <location>
        <begin position="99"/>
        <end position="103"/>
    </location>
</feature>
<feature type="active site" description="Tele-AMP-histidine intermediate" evidence="1">
    <location>
        <position position="101"/>
    </location>
</feature>
<dbReference type="STRING" id="1121393.SAMN02745216_01357"/>
<dbReference type="Gene3D" id="3.30.428.10">
    <property type="entry name" value="HIT-like"/>
    <property type="match status" value="1"/>
</dbReference>
<evidence type="ECO:0000256" key="3">
    <source>
        <dbReference type="PROSITE-ProRule" id="PRU00464"/>
    </source>
</evidence>
<accession>A0A1M6I560</accession>
<proteinExistence type="predicted"/>
<dbReference type="AlphaFoldDB" id="A0A1M6I560"/>
<dbReference type="EMBL" id="FQZU01000006">
    <property type="protein sequence ID" value="SHJ29563.1"/>
    <property type="molecule type" value="Genomic_DNA"/>
</dbReference>
<dbReference type="RefSeq" id="WP_073474310.1">
    <property type="nucleotide sequence ID" value="NZ_FQZU01000006.1"/>
</dbReference>
<dbReference type="SUPFAM" id="SSF54197">
    <property type="entry name" value="HIT-like"/>
    <property type="match status" value="1"/>
</dbReference>
<evidence type="ECO:0000256" key="2">
    <source>
        <dbReference type="PIRSR" id="PIRSR601310-3"/>
    </source>
</evidence>
<dbReference type="GO" id="GO:0003824">
    <property type="term" value="F:catalytic activity"/>
    <property type="evidence" value="ECO:0007669"/>
    <property type="project" value="InterPro"/>
</dbReference>
<dbReference type="PROSITE" id="PS00892">
    <property type="entry name" value="HIT_1"/>
    <property type="match status" value="1"/>
</dbReference>
<keyword evidence="6" id="KW-1185">Reference proteome</keyword>
<dbReference type="OrthoDB" id="9784774at2"/>
<organism evidence="5 6">
    <name type="scientific">Desulfatibacillum alkenivorans DSM 16219</name>
    <dbReference type="NCBI Taxonomy" id="1121393"/>
    <lineage>
        <taxon>Bacteria</taxon>
        <taxon>Pseudomonadati</taxon>
        <taxon>Thermodesulfobacteriota</taxon>
        <taxon>Desulfobacteria</taxon>
        <taxon>Desulfobacterales</taxon>
        <taxon>Desulfatibacillaceae</taxon>
        <taxon>Desulfatibacillum</taxon>
    </lineage>
</organism>
<dbReference type="InterPro" id="IPR011146">
    <property type="entry name" value="HIT-like"/>
</dbReference>
<dbReference type="PANTHER" id="PTHR23089">
    <property type="entry name" value="HISTIDINE TRIAD HIT PROTEIN"/>
    <property type="match status" value="1"/>
</dbReference>
<dbReference type="CDD" id="cd01276">
    <property type="entry name" value="PKCI_related"/>
    <property type="match status" value="1"/>
</dbReference>
<protein>
    <submittedName>
        <fullName evidence="5">Histidine triad (HIT) family protein</fullName>
    </submittedName>
</protein>
<reference evidence="6" key="1">
    <citation type="submission" date="2016-11" db="EMBL/GenBank/DDBJ databases">
        <authorList>
            <person name="Varghese N."/>
            <person name="Submissions S."/>
        </authorList>
    </citation>
    <scope>NUCLEOTIDE SEQUENCE [LARGE SCALE GENOMIC DNA]</scope>
    <source>
        <strain evidence="6">DSM 16219</strain>
    </source>
</reference>
<evidence type="ECO:0000313" key="5">
    <source>
        <dbReference type="EMBL" id="SHJ29563.1"/>
    </source>
</evidence>
<evidence type="ECO:0000256" key="1">
    <source>
        <dbReference type="PIRSR" id="PIRSR601310-1"/>
    </source>
</evidence>
<dbReference type="PRINTS" id="PR00332">
    <property type="entry name" value="HISTRIAD"/>
</dbReference>
<dbReference type="InterPro" id="IPR001310">
    <property type="entry name" value="Histidine_triad_HIT"/>
</dbReference>
<sequence length="110" mass="12242">MEQDCIFCKIVAKESPADIVYENDKLVVFKDINPEAPVHLLVVPKKHIRSVNDIEPEDQALVGEMVAAAKLVAAQEGINESGYNLLFNVERGGGQIIFHLHLHLLGGWKR</sequence>
<dbReference type="InterPro" id="IPR036265">
    <property type="entry name" value="HIT-like_sf"/>
</dbReference>
<dbReference type="Proteomes" id="UP000183994">
    <property type="component" value="Unassembled WGS sequence"/>
</dbReference>
<evidence type="ECO:0000313" key="6">
    <source>
        <dbReference type="Proteomes" id="UP000183994"/>
    </source>
</evidence>